<dbReference type="Pfam" id="PF00575">
    <property type="entry name" value="S1"/>
    <property type="match status" value="2"/>
</dbReference>
<evidence type="ECO:0000256" key="2">
    <source>
        <dbReference type="SAM" id="MobiDB-lite"/>
    </source>
</evidence>
<evidence type="ECO:0000313" key="5">
    <source>
        <dbReference type="EMBL" id="CAD8617203.1"/>
    </source>
</evidence>
<feature type="chain" id="PRO_5030606941" description="S1 motif domain-containing protein" evidence="3">
    <location>
        <begin position="20"/>
        <end position="342"/>
    </location>
</feature>
<dbReference type="FunFam" id="2.40.50.140:FF:000103">
    <property type="entry name" value="protein RRP5 homolog"/>
    <property type="match status" value="1"/>
</dbReference>
<dbReference type="InterPro" id="IPR003029">
    <property type="entry name" value="S1_domain"/>
</dbReference>
<dbReference type="SMART" id="SM00316">
    <property type="entry name" value="S1"/>
    <property type="match status" value="2"/>
</dbReference>
<dbReference type="GO" id="GO:0005840">
    <property type="term" value="C:ribosome"/>
    <property type="evidence" value="ECO:0007669"/>
    <property type="project" value="UniProtKB-KW"/>
</dbReference>
<dbReference type="GO" id="GO:0003735">
    <property type="term" value="F:structural constituent of ribosome"/>
    <property type="evidence" value="ECO:0007669"/>
    <property type="project" value="TreeGrafter"/>
</dbReference>
<evidence type="ECO:0000256" key="3">
    <source>
        <dbReference type="SAM" id="SignalP"/>
    </source>
</evidence>
<comment type="function">
    <text evidence="1">Associates with the EF-Tu.GDP complex and induces the exchange of GDP to GTP. It remains bound to the aminoacyl-tRNA.EF-Tu.GTP complex up to the GTP hydrolysis stage on the ribosome.</text>
</comment>
<dbReference type="GO" id="GO:1990904">
    <property type="term" value="C:ribonucleoprotein complex"/>
    <property type="evidence" value="ECO:0007669"/>
    <property type="project" value="UniProtKB-KW"/>
</dbReference>
<dbReference type="InterPro" id="IPR050437">
    <property type="entry name" value="Ribos_protein_bS1-like"/>
</dbReference>
<dbReference type="AlphaFoldDB" id="A0A7S0Q8J4"/>
<organism evidence="5">
    <name type="scientific">Coccolithus braarudii</name>
    <dbReference type="NCBI Taxonomy" id="221442"/>
    <lineage>
        <taxon>Eukaryota</taxon>
        <taxon>Haptista</taxon>
        <taxon>Haptophyta</taxon>
        <taxon>Prymnesiophyceae</taxon>
        <taxon>Coccolithales</taxon>
        <taxon>Coccolithaceae</taxon>
        <taxon>Coccolithus</taxon>
    </lineage>
</organism>
<dbReference type="GO" id="GO:0006412">
    <property type="term" value="P:translation"/>
    <property type="evidence" value="ECO:0007669"/>
    <property type="project" value="TreeGrafter"/>
</dbReference>
<feature type="domain" description="S1 motif" evidence="4">
    <location>
        <begin position="95"/>
        <end position="164"/>
    </location>
</feature>
<dbReference type="PANTHER" id="PTHR10724">
    <property type="entry name" value="30S RIBOSOMAL PROTEIN S1"/>
    <property type="match status" value="1"/>
</dbReference>
<reference evidence="5" key="1">
    <citation type="submission" date="2021-01" db="EMBL/GenBank/DDBJ databases">
        <authorList>
            <person name="Corre E."/>
            <person name="Pelletier E."/>
            <person name="Niang G."/>
            <person name="Scheremetjew M."/>
            <person name="Finn R."/>
            <person name="Kale V."/>
            <person name="Holt S."/>
            <person name="Cochrane G."/>
            <person name="Meng A."/>
            <person name="Brown T."/>
            <person name="Cohen L."/>
        </authorList>
    </citation>
    <scope>NUCLEOTIDE SEQUENCE</scope>
    <source>
        <strain evidence="5">PLY182g</strain>
    </source>
</reference>
<feature type="compositionally biased region" description="Basic and acidic residues" evidence="2">
    <location>
        <begin position="282"/>
        <end position="291"/>
    </location>
</feature>
<feature type="region of interest" description="Disordered" evidence="2">
    <location>
        <begin position="65"/>
        <end position="92"/>
    </location>
</feature>
<gene>
    <name evidence="5" type="ORF">CPEL01642_LOCUS20584</name>
</gene>
<dbReference type="EMBL" id="HBEY01043027">
    <property type="protein sequence ID" value="CAD8617203.1"/>
    <property type="molecule type" value="Transcribed_RNA"/>
</dbReference>
<sequence length="342" mass="37057">MSRLLCAALLSVSVGRIEALLASSRLPASRIAAVHCTRSLPLFMCDGVEDMPEVAAPVTEAAAEPVVAAEAAEEETPRRRPQRESRMSIDELTVGSTVEGTVRSVQSYGAFVNIGASTDGLLHVSEMADTFVKDATEMFKVGDKVSVRIKNVNTEKGQVALSCKSEDAESAPRRAPRKARPDMSEFASADPKVFVTGTVSSITTFGAFVTIKEGVDGLVHISAISEERCERVEDVLSEGQEVQVRVVSFDAEKRRLGLSMRQWTEASAEDEKPRGRGRGGGRGRDFFDDDSEYKLSDSELADLGVDFDGEEEEVSVFAQAFARAEQVQKAKASKQKFAPQLL</sequence>
<name>A0A7S0Q8J4_9EUKA</name>
<dbReference type="PANTHER" id="PTHR10724:SF10">
    <property type="entry name" value="S1 RNA-BINDING DOMAIN-CONTAINING PROTEIN 1"/>
    <property type="match status" value="1"/>
</dbReference>
<feature type="domain" description="S1 motif" evidence="4">
    <location>
        <begin position="192"/>
        <end position="261"/>
    </location>
</feature>
<proteinExistence type="predicted"/>
<evidence type="ECO:0000259" key="4">
    <source>
        <dbReference type="PROSITE" id="PS50126"/>
    </source>
</evidence>
<dbReference type="GO" id="GO:0003729">
    <property type="term" value="F:mRNA binding"/>
    <property type="evidence" value="ECO:0007669"/>
    <property type="project" value="TreeGrafter"/>
</dbReference>
<feature type="region of interest" description="Disordered" evidence="2">
    <location>
        <begin position="163"/>
        <end position="183"/>
    </location>
</feature>
<dbReference type="GO" id="GO:0005737">
    <property type="term" value="C:cytoplasm"/>
    <property type="evidence" value="ECO:0007669"/>
    <property type="project" value="UniProtKB-ARBA"/>
</dbReference>
<dbReference type="SUPFAM" id="SSF50249">
    <property type="entry name" value="Nucleic acid-binding proteins"/>
    <property type="match status" value="2"/>
</dbReference>
<accession>A0A7S0Q8J4</accession>
<dbReference type="InterPro" id="IPR012340">
    <property type="entry name" value="NA-bd_OB-fold"/>
</dbReference>
<evidence type="ECO:0000256" key="1">
    <source>
        <dbReference type="ARBA" id="ARBA00025453"/>
    </source>
</evidence>
<dbReference type="Gene3D" id="2.40.50.140">
    <property type="entry name" value="Nucleic acid-binding proteins"/>
    <property type="match status" value="2"/>
</dbReference>
<feature type="signal peptide" evidence="3">
    <location>
        <begin position="1"/>
        <end position="19"/>
    </location>
</feature>
<dbReference type="PROSITE" id="PS50126">
    <property type="entry name" value="S1"/>
    <property type="match status" value="2"/>
</dbReference>
<dbReference type="FunFam" id="2.40.50.140:FF:000051">
    <property type="entry name" value="RNA-binding transcriptional accessory protein"/>
    <property type="match status" value="1"/>
</dbReference>
<keyword evidence="3" id="KW-0732">Signal</keyword>
<feature type="region of interest" description="Disordered" evidence="2">
    <location>
        <begin position="262"/>
        <end position="291"/>
    </location>
</feature>
<feature type="compositionally biased region" description="Basic and acidic residues" evidence="2">
    <location>
        <begin position="75"/>
        <end position="89"/>
    </location>
</feature>
<protein>
    <recommendedName>
        <fullName evidence="4">S1 motif domain-containing protein</fullName>
    </recommendedName>
</protein>